<dbReference type="Proteomes" id="UP000694843">
    <property type="component" value="Unplaced"/>
</dbReference>
<dbReference type="Gene3D" id="1.25.40.10">
    <property type="entry name" value="Tetratricopeptide repeat domain"/>
    <property type="match status" value="1"/>
</dbReference>
<dbReference type="GO" id="GO:0004656">
    <property type="term" value="F:procollagen-proline 4-dioxygenase activity"/>
    <property type="evidence" value="ECO:0007669"/>
    <property type="project" value="InterPro"/>
</dbReference>
<evidence type="ECO:0000256" key="1">
    <source>
        <dbReference type="SAM" id="SignalP"/>
    </source>
</evidence>
<dbReference type="GO" id="GO:0005783">
    <property type="term" value="C:endoplasmic reticulum"/>
    <property type="evidence" value="ECO:0007669"/>
    <property type="project" value="InterPro"/>
</dbReference>
<dbReference type="OrthoDB" id="10516147at2759"/>
<dbReference type="InterPro" id="IPR013547">
    <property type="entry name" value="P4H_N"/>
</dbReference>
<feature type="non-terminal residue" evidence="4">
    <location>
        <position position="1"/>
    </location>
</feature>
<evidence type="ECO:0000259" key="2">
    <source>
        <dbReference type="Pfam" id="PF08336"/>
    </source>
</evidence>
<feature type="domain" description="Prolyl 4-hydroxylase N-terminal" evidence="2">
    <location>
        <begin position="141"/>
        <end position="227"/>
    </location>
</feature>
<accession>A0A979FLE8</accession>
<keyword evidence="3" id="KW-1185">Reference proteome</keyword>
<reference evidence="4" key="1">
    <citation type="submission" date="2025-08" db="UniProtKB">
        <authorList>
            <consortium name="RefSeq"/>
        </authorList>
    </citation>
    <scope>IDENTIFICATION</scope>
    <source>
        <tissue evidence="4">Whole organism</tissue>
    </source>
</reference>
<proteinExistence type="predicted"/>
<dbReference type="InterPro" id="IPR011990">
    <property type="entry name" value="TPR-like_helical_dom_sf"/>
</dbReference>
<feature type="chain" id="PRO_5036894981" evidence="1">
    <location>
        <begin position="16"/>
        <end position="236"/>
    </location>
</feature>
<gene>
    <name evidence="4" type="primary">LOC125178355</name>
</gene>
<dbReference type="AlphaFoldDB" id="A0A979FLE8"/>
<dbReference type="RefSeq" id="XP_047737849.1">
    <property type="nucleotide sequence ID" value="XM_047881893.1"/>
</dbReference>
<name>A0A979FLE8_HYAAZ</name>
<sequence length="236" mass="26567">VMVLSVALLLPGASSSSLSLGLTPLRLETLALAESDTVRQLEELYTSIVNGTNYLKRTLEEWRETDFEAVLPEDSPSHFRQLSEKRFLLKFENSSPDFYRARIALAVRMASIADAEEDERREGVFEISKETLERRNKMEEYRKMAGGSMHPIDAFLFIKRITKTYMASSNALMDMLVTLEDMLTQLTNMRDSLGLSGEDLTAAAEGLLLLQETYHLNTSHLARGFVQDGQTSDMDG</sequence>
<dbReference type="KEGG" id="hazt:125178355"/>
<keyword evidence="1" id="KW-0732">Signal</keyword>
<feature type="signal peptide" evidence="1">
    <location>
        <begin position="1"/>
        <end position="15"/>
    </location>
</feature>
<dbReference type="Pfam" id="PF08336">
    <property type="entry name" value="P4Ha_N"/>
    <property type="match status" value="1"/>
</dbReference>
<evidence type="ECO:0000313" key="4">
    <source>
        <dbReference type="RefSeq" id="XP_047737849.1"/>
    </source>
</evidence>
<protein>
    <submittedName>
        <fullName evidence="4">Uncharacterized protein LOC125178355</fullName>
    </submittedName>
</protein>
<organism evidence="3 4">
    <name type="scientific">Hyalella azteca</name>
    <name type="common">Amphipod</name>
    <dbReference type="NCBI Taxonomy" id="294128"/>
    <lineage>
        <taxon>Eukaryota</taxon>
        <taxon>Metazoa</taxon>
        <taxon>Ecdysozoa</taxon>
        <taxon>Arthropoda</taxon>
        <taxon>Crustacea</taxon>
        <taxon>Multicrustacea</taxon>
        <taxon>Malacostraca</taxon>
        <taxon>Eumalacostraca</taxon>
        <taxon>Peracarida</taxon>
        <taxon>Amphipoda</taxon>
        <taxon>Senticaudata</taxon>
        <taxon>Talitrida</taxon>
        <taxon>Talitroidea</taxon>
        <taxon>Hyalellidae</taxon>
        <taxon>Hyalella</taxon>
    </lineage>
</organism>
<dbReference type="GeneID" id="125178355"/>
<evidence type="ECO:0000313" key="3">
    <source>
        <dbReference type="Proteomes" id="UP000694843"/>
    </source>
</evidence>